<keyword evidence="2" id="KW-0732">Signal</keyword>
<protein>
    <submittedName>
        <fullName evidence="4">Putative leucine-rich repeat domain, L domain-containing protein</fullName>
    </submittedName>
</protein>
<evidence type="ECO:0000313" key="4">
    <source>
        <dbReference type="EMBL" id="KAE9605841.1"/>
    </source>
</evidence>
<dbReference type="Proteomes" id="UP000447434">
    <property type="component" value="Chromosome 10"/>
</dbReference>
<dbReference type="Gene3D" id="3.80.10.10">
    <property type="entry name" value="Ribonuclease Inhibitor"/>
    <property type="match status" value="3"/>
</dbReference>
<dbReference type="SUPFAM" id="SSF52058">
    <property type="entry name" value="L domain-like"/>
    <property type="match status" value="1"/>
</dbReference>
<name>A0A6A4PWD4_LUPAL</name>
<sequence>MGNLGVLIILCDLSLPLGLKCLSSSLKVLEWKGYPLEYLPLGLQLLELLHLKMHCSKLKRVWNGTQIFRELKSIDLSDSRDLIQTPNISEVPCLESLVLKGCINLVEVHQSVAKHKNVAMLDLEGCISLKTLPRKLEMNALEKLILSGCSQIKKLPKFGESMECLSILNLRDCTSLVCLPQSIRNMKSFRDLNIHGCSKLFRMTNNSNKNNVVEEIDDTETAMREVHSSAIDLKSLNMLLNKGYDWLITNSSFSLLTEKVFDFIKYPVSMGSMLPPLSSFPRLKKLNMGNCNLSDGSIIDHIGHLTSLEVLYLAGNNFVDLTASIGNLSRLQRLGLYKCQRLRTLPELPPSVCQLLMNDCTQLEPMLFDTQRIWKIFEANRWNLTRELWFLIPGSEIPPWF</sequence>
<evidence type="ECO:0000259" key="3">
    <source>
        <dbReference type="Pfam" id="PF23598"/>
    </source>
</evidence>
<proteinExistence type="predicted"/>
<comment type="caution">
    <text evidence="4">The sequence shown here is derived from an EMBL/GenBank/DDBJ whole genome shotgun (WGS) entry which is preliminary data.</text>
</comment>
<dbReference type="PANTHER" id="PTHR11017">
    <property type="entry name" value="LEUCINE-RICH REPEAT-CONTAINING PROTEIN"/>
    <property type="match status" value="1"/>
</dbReference>
<dbReference type="EMBL" id="WOCE01000010">
    <property type="protein sequence ID" value="KAE9605841.1"/>
    <property type="molecule type" value="Genomic_DNA"/>
</dbReference>
<dbReference type="PANTHER" id="PTHR11017:SF573">
    <property type="entry name" value="ADP-RIBOSYL CYCLASE_CYCLIC ADP-RIBOSE HYDROLASE"/>
    <property type="match status" value="1"/>
</dbReference>
<evidence type="ECO:0000256" key="2">
    <source>
        <dbReference type="SAM" id="SignalP"/>
    </source>
</evidence>
<evidence type="ECO:0000256" key="1">
    <source>
        <dbReference type="ARBA" id="ARBA00022737"/>
    </source>
</evidence>
<dbReference type="OrthoDB" id="1434979at2759"/>
<organism evidence="4 5">
    <name type="scientific">Lupinus albus</name>
    <name type="common">White lupine</name>
    <name type="synonym">Lupinus termis</name>
    <dbReference type="NCBI Taxonomy" id="3870"/>
    <lineage>
        <taxon>Eukaryota</taxon>
        <taxon>Viridiplantae</taxon>
        <taxon>Streptophyta</taxon>
        <taxon>Embryophyta</taxon>
        <taxon>Tracheophyta</taxon>
        <taxon>Spermatophyta</taxon>
        <taxon>Magnoliopsida</taxon>
        <taxon>eudicotyledons</taxon>
        <taxon>Gunneridae</taxon>
        <taxon>Pentapetalae</taxon>
        <taxon>rosids</taxon>
        <taxon>fabids</taxon>
        <taxon>Fabales</taxon>
        <taxon>Fabaceae</taxon>
        <taxon>Papilionoideae</taxon>
        <taxon>50 kb inversion clade</taxon>
        <taxon>genistoids sensu lato</taxon>
        <taxon>core genistoids</taxon>
        <taxon>Genisteae</taxon>
        <taxon>Lupinus</taxon>
    </lineage>
</organism>
<dbReference type="InterPro" id="IPR044974">
    <property type="entry name" value="Disease_R_plants"/>
</dbReference>
<reference evidence="5" key="1">
    <citation type="journal article" date="2020" name="Nat. Commun.">
        <title>Genome sequence of the cluster root forming white lupin.</title>
        <authorList>
            <person name="Hufnagel B."/>
            <person name="Marques A."/>
            <person name="Soriano A."/>
            <person name="Marques L."/>
            <person name="Divol F."/>
            <person name="Doumas P."/>
            <person name="Sallet E."/>
            <person name="Mancinotti D."/>
            <person name="Carrere S."/>
            <person name="Marande W."/>
            <person name="Arribat S."/>
            <person name="Keller J."/>
            <person name="Huneau C."/>
            <person name="Blein T."/>
            <person name="Aime D."/>
            <person name="Laguerre M."/>
            <person name="Taylor J."/>
            <person name="Schubert V."/>
            <person name="Nelson M."/>
            <person name="Geu-Flores F."/>
            <person name="Crespi M."/>
            <person name="Gallardo-Guerrero K."/>
            <person name="Delaux P.-M."/>
            <person name="Salse J."/>
            <person name="Berges H."/>
            <person name="Guyot R."/>
            <person name="Gouzy J."/>
            <person name="Peret B."/>
        </authorList>
    </citation>
    <scope>NUCLEOTIDE SEQUENCE [LARGE SCALE GENOMIC DNA]</scope>
    <source>
        <strain evidence="5">cv. Amiga</strain>
    </source>
</reference>
<dbReference type="InterPro" id="IPR055414">
    <property type="entry name" value="LRR_R13L4/SHOC2-like"/>
</dbReference>
<accession>A0A6A4PWD4</accession>
<dbReference type="Pfam" id="PF23598">
    <property type="entry name" value="LRR_14"/>
    <property type="match status" value="1"/>
</dbReference>
<dbReference type="AlphaFoldDB" id="A0A6A4PWD4"/>
<dbReference type="InterPro" id="IPR032675">
    <property type="entry name" value="LRR_dom_sf"/>
</dbReference>
<keyword evidence="5" id="KW-1185">Reference proteome</keyword>
<feature type="domain" description="Disease resistance R13L4/SHOC-2-like LRR" evidence="3">
    <location>
        <begin position="271"/>
        <end position="355"/>
    </location>
</feature>
<gene>
    <name evidence="4" type="ORF">Lalb_Chr10g0101561</name>
</gene>
<feature type="signal peptide" evidence="2">
    <location>
        <begin position="1"/>
        <end position="18"/>
    </location>
</feature>
<keyword evidence="1" id="KW-0677">Repeat</keyword>
<feature type="chain" id="PRO_5025371786" evidence="2">
    <location>
        <begin position="19"/>
        <end position="401"/>
    </location>
</feature>
<dbReference type="GO" id="GO:0006952">
    <property type="term" value="P:defense response"/>
    <property type="evidence" value="ECO:0007669"/>
    <property type="project" value="InterPro"/>
</dbReference>
<evidence type="ECO:0000313" key="5">
    <source>
        <dbReference type="Proteomes" id="UP000447434"/>
    </source>
</evidence>